<dbReference type="GO" id="GO:0005576">
    <property type="term" value="C:extracellular region"/>
    <property type="evidence" value="ECO:0007669"/>
    <property type="project" value="UniProtKB-SubCell"/>
</dbReference>
<evidence type="ECO:0000256" key="2">
    <source>
        <dbReference type="ARBA" id="ARBA00010400"/>
    </source>
</evidence>
<dbReference type="Proteomes" id="UP000429607">
    <property type="component" value="Unassembled WGS sequence"/>
</dbReference>
<comment type="domain">
    <text evidence="5">The RxLR-dEER motif acts to carry the protein into the host cell cytoplasm through binding to cell surface phosphatidylinositol-3-phosphate.</text>
</comment>
<evidence type="ECO:0000256" key="3">
    <source>
        <dbReference type="ARBA" id="ARBA00022525"/>
    </source>
</evidence>
<keyword evidence="4 5" id="KW-0732">Signal</keyword>
<feature type="signal peptide" evidence="5">
    <location>
        <begin position="1"/>
        <end position="24"/>
    </location>
</feature>
<proteinExistence type="inferred from homology"/>
<evidence type="ECO:0000313" key="8">
    <source>
        <dbReference type="Proteomes" id="UP000429607"/>
    </source>
</evidence>
<comment type="function">
    <text evidence="5">Effector that suppresses plant defense responses during pathogen infection.</text>
</comment>
<sequence length="126" mass="14530">MRLHYMLFVVASTFLLANSIVASADTVVDPLTVTTTDVAFTPEQGKSADKRSRRIRETNEDDDNTSTDNEDDEERLNPRMWLWLKKGYAPDRAHTKLGLDGLGESAYTHKNYPKYLEYSKKWWANQ</sequence>
<dbReference type="InterPro" id="IPR031825">
    <property type="entry name" value="RXLR"/>
</dbReference>
<feature type="region of interest" description="Disordered" evidence="6">
    <location>
        <begin position="41"/>
        <end position="74"/>
    </location>
</feature>
<feature type="chain" id="PRO_5028510891" description="RxLR effector protein" evidence="5">
    <location>
        <begin position="25"/>
        <end position="126"/>
    </location>
</feature>
<evidence type="ECO:0000256" key="4">
    <source>
        <dbReference type="ARBA" id="ARBA00022729"/>
    </source>
</evidence>
<evidence type="ECO:0000256" key="1">
    <source>
        <dbReference type="ARBA" id="ARBA00004613"/>
    </source>
</evidence>
<protein>
    <recommendedName>
        <fullName evidence="5">RxLR effector protein</fullName>
    </recommendedName>
</protein>
<comment type="similarity">
    <text evidence="2 5">Belongs to the RxLR effector family.</text>
</comment>
<organism evidence="7 8">
    <name type="scientific">Phytophthora rubi</name>
    <dbReference type="NCBI Taxonomy" id="129364"/>
    <lineage>
        <taxon>Eukaryota</taxon>
        <taxon>Sar</taxon>
        <taxon>Stramenopiles</taxon>
        <taxon>Oomycota</taxon>
        <taxon>Peronosporomycetes</taxon>
        <taxon>Peronosporales</taxon>
        <taxon>Peronosporaceae</taxon>
        <taxon>Phytophthora</taxon>
    </lineage>
</organism>
<dbReference type="Pfam" id="PF16810">
    <property type="entry name" value="RXLR"/>
    <property type="match status" value="1"/>
</dbReference>
<evidence type="ECO:0000313" key="7">
    <source>
        <dbReference type="EMBL" id="KAE8957053.1"/>
    </source>
</evidence>
<evidence type="ECO:0000256" key="6">
    <source>
        <dbReference type="SAM" id="MobiDB-lite"/>
    </source>
</evidence>
<dbReference type="AlphaFoldDB" id="A0A6A3GIH5"/>
<keyword evidence="3 5" id="KW-0964">Secreted</keyword>
<feature type="compositionally biased region" description="Acidic residues" evidence="6">
    <location>
        <begin position="59"/>
        <end position="74"/>
    </location>
</feature>
<evidence type="ECO:0000256" key="5">
    <source>
        <dbReference type="RuleBase" id="RU367124"/>
    </source>
</evidence>
<name>A0A6A3GIH5_9STRA</name>
<dbReference type="EMBL" id="QXFV01008238">
    <property type="protein sequence ID" value="KAE8957053.1"/>
    <property type="molecule type" value="Genomic_DNA"/>
</dbReference>
<feature type="compositionally biased region" description="Basic and acidic residues" evidence="6">
    <location>
        <begin position="46"/>
        <end position="58"/>
    </location>
</feature>
<accession>A0A6A3GIH5</accession>
<gene>
    <name evidence="7" type="ORF">PR001_g31510</name>
</gene>
<comment type="caution">
    <text evidence="7">The sequence shown here is derived from an EMBL/GenBank/DDBJ whole genome shotgun (WGS) entry which is preliminary data.</text>
</comment>
<reference evidence="7 8" key="1">
    <citation type="submission" date="2018-09" db="EMBL/GenBank/DDBJ databases">
        <title>Genomic investigation of the strawberry pathogen Phytophthora fragariae indicates pathogenicity is determined by transcriptional variation in three key races.</title>
        <authorList>
            <person name="Adams T.M."/>
            <person name="Armitage A.D."/>
            <person name="Sobczyk M.K."/>
            <person name="Bates H.J."/>
            <person name="Dunwell J.M."/>
            <person name="Nellist C.F."/>
            <person name="Harrison R.J."/>
        </authorList>
    </citation>
    <scope>NUCLEOTIDE SEQUENCE [LARGE SCALE GENOMIC DNA]</scope>
    <source>
        <strain evidence="7 8">SCRP249</strain>
    </source>
</reference>
<comment type="subcellular location">
    <subcellularLocation>
        <location evidence="1 5">Secreted</location>
    </subcellularLocation>
</comment>